<evidence type="ECO:0000256" key="1">
    <source>
        <dbReference type="ARBA" id="ARBA00009744"/>
    </source>
</evidence>
<dbReference type="SUPFAM" id="SSF55961">
    <property type="entry name" value="Bet v1-like"/>
    <property type="match status" value="1"/>
</dbReference>
<dbReference type="GO" id="GO:0004864">
    <property type="term" value="F:protein phosphatase inhibitor activity"/>
    <property type="evidence" value="ECO:0007669"/>
    <property type="project" value="InterPro"/>
</dbReference>
<evidence type="ECO:0000313" key="6">
    <source>
        <dbReference type="Proteomes" id="UP001280121"/>
    </source>
</evidence>
<dbReference type="InterPro" id="IPR023393">
    <property type="entry name" value="START-like_dom_sf"/>
</dbReference>
<dbReference type="GO" id="GO:0006952">
    <property type="term" value="P:defense response"/>
    <property type="evidence" value="ECO:0007669"/>
    <property type="project" value="UniProtKB-KW"/>
</dbReference>
<dbReference type="PRINTS" id="PR00634">
    <property type="entry name" value="BETALLERGEN"/>
</dbReference>
<organism evidence="5 6">
    <name type="scientific">Dipteronia dyeriana</name>
    <dbReference type="NCBI Taxonomy" id="168575"/>
    <lineage>
        <taxon>Eukaryota</taxon>
        <taxon>Viridiplantae</taxon>
        <taxon>Streptophyta</taxon>
        <taxon>Embryophyta</taxon>
        <taxon>Tracheophyta</taxon>
        <taxon>Spermatophyta</taxon>
        <taxon>Magnoliopsida</taxon>
        <taxon>eudicotyledons</taxon>
        <taxon>Gunneridae</taxon>
        <taxon>Pentapetalae</taxon>
        <taxon>rosids</taxon>
        <taxon>malvids</taxon>
        <taxon>Sapindales</taxon>
        <taxon>Sapindaceae</taxon>
        <taxon>Hippocastanoideae</taxon>
        <taxon>Acereae</taxon>
        <taxon>Dipteronia</taxon>
    </lineage>
</organism>
<dbReference type="InterPro" id="IPR000916">
    <property type="entry name" value="Bet_v_I/MLP"/>
</dbReference>
<feature type="domain" description="Bet v I/Major latex protein" evidence="4">
    <location>
        <begin position="7"/>
        <end position="81"/>
    </location>
</feature>
<dbReference type="PANTHER" id="PTHR31213:SF192">
    <property type="entry name" value="MAJOR ALLERGEN PRU AR 1-LIKE"/>
    <property type="match status" value="1"/>
</dbReference>
<reference evidence="5" key="1">
    <citation type="journal article" date="2023" name="Plant J.">
        <title>Genome sequences and population genomics provide insights into the demographic history, inbreeding, and mutation load of two 'living fossil' tree species of Dipteronia.</title>
        <authorList>
            <person name="Feng Y."/>
            <person name="Comes H.P."/>
            <person name="Chen J."/>
            <person name="Zhu S."/>
            <person name="Lu R."/>
            <person name="Zhang X."/>
            <person name="Li P."/>
            <person name="Qiu J."/>
            <person name="Olsen K.M."/>
            <person name="Qiu Y."/>
        </authorList>
    </citation>
    <scope>NUCLEOTIDE SEQUENCE</scope>
    <source>
        <strain evidence="5">KIB01</strain>
    </source>
</reference>
<keyword evidence="2" id="KW-0611">Plant defense</keyword>
<dbReference type="GO" id="GO:0009738">
    <property type="term" value="P:abscisic acid-activated signaling pathway"/>
    <property type="evidence" value="ECO:0007669"/>
    <property type="project" value="InterPro"/>
</dbReference>
<dbReference type="FunFam" id="3.30.530.20:FF:000007">
    <property type="entry name" value="Major pollen allergen Bet v 1-A"/>
    <property type="match status" value="1"/>
</dbReference>
<comment type="caution">
    <text evidence="5">The sequence shown here is derived from an EMBL/GenBank/DDBJ whole genome shotgun (WGS) entry which is preliminary data.</text>
</comment>
<name>A0AAD9WV94_9ROSI</name>
<dbReference type="InterPro" id="IPR050279">
    <property type="entry name" value="Plant_def-hormone_signal"/>
</dbReference>
<dbReference type="GO" id="GO:0005737">
    <property type="term" value="C:cytoplasm"/>
    <property type="evidence" value="ECO:0007669"/>
    <property type="project" value="TreeGrafter"/>
</dbReference>
<dbReference type="InterPro" id="IPR024949">
    <property type="entry name" value="Bet_v_I_allergen"/>
</dbReference>
<dbReference type="Gene3D" id="3.30.530.20">
    <property type="match status" value="2"/>
</dbReference>
<evidence type="ECO:0000313" key="5">
    <source>
        <dbReference type="EMBL" id="KAK2645119.1"/>
    </source>
</evidence>
<dbReference type="GO" id="GO:0010427">
    <property type="term" value="F:abscisic acid binding"/>
    <property type="evidence" value="ECO:0007669"/>
    <property type="project" value="InterPro"/>
</dbReference>
<protein>
    <recommendedName>
        <fullName evidence="4">Bet v I/Major latex protein domain-containing protein</fullName>
    </recommendedName>
</protein>
<proteinExistence type="inferred from homology"/>
<comment type="similarity">
    <text evidence="1">Belongs to the BetVI family.</text>
</comment>
<dbReference type="CDD" id="cd07816">
    <property type="entry name" value="Bet_v1-like"/>
    <property type="match status" value="1"/>
</dbReference>
<evidence type="ECO:0000256" key="2">
    <source>
        <dbReference type="ARBA" id="ARBA00022821"/>
    </source>
</evidence>
<dbReference type="PANTHER" id="PTHR31213">
    <property type="entry name" value="OS08G0374000 PROTEIN-RELATED"/>
    <property type="match status" value="1"/>
</dbReference>
<dbReference type="Proteomes" id="UP001280121">
    <property type="component" value="Unassembled WGS sequence"/>
</dbReference>
<keyword evidence="6" id="KW-1185">Reference proteome</keyword>
<sequence length="141" mass="15618">MGVICVNNEHATPVAPARMFKALILDSHNLVPKLVKKSIKSIDVIEGDGEEVGCIKQANFCEGDVSCGYMRHRIDALDKDNFLCNDGGCLVKVATEFHVKGGDDHHEVLMMEQNIKEGQELEIGMLKVIETHLLKIPEDYA</sequence>
<dbReference type="EMBL" id="JANJYI010000006">
    <property type="protein sequence ID" value="KAK2645119.1"/>
    <property type="molecule type" value="Genomic_DNA"/>
</dbReference>
<dbReference type="GO" id="GO:0038023">
    <property type="term" value="F:signaling receptor activity"/>
    <property type="evidence" value="ECO:0007669"/>
    <property type="project" value="InterPro"/>
</dbReference>
<gene>
    <name evidence="5" type="ORF">Ddye_020314</name>
</gene>
<evidence type="ECO:0000256" key="3">
    <source>
        <dbReference type="ARBA" id="ARBA00023265"/>
    </source>
</evidence>
<evidence type="ECO:0000259" key="4">
    <source>
        <dbReference type="Pfam" id="PF00407"/>
    </source>
</evidence>
<dbReference type="Pfam" id="PF00407">
    <property type="entry name" value="Bet_v_1"/>
    <property type="match status" value="1"/>
</dbReference>
<dbReference type="GO" id="GO:0005634">
    <property type="term" value="C:nucleus"/>
    <property type="evidence" value="ECO:0007669"/>
    <property type="project" value="TreeGrafter"/>
</dbReference>
<accession>A0AAD9WV94</accession>
<keyword evidence="3" id="KW-0568">Pathogenesis-related protein</keyword>
<dbReference type="AlphaFoldDB" id="A0AAD9WV94"/>